<evidence type="ECO:0000256" key="5">
    <source>
        <dbReference type="ARBA" id="ARBA00023004"/>
    </source>
</evidence>
<comment type="caution">
    <text evidence="10">The sequence shown here is derived from an EMBL/GenBank/DDBJ whole genome shotgun (WGS) entry which is preliminary data.</text>
</comment>
<feature type="domain" description="Dyp-type peroxidase C-terminal" evidence="9">
    <location>
        <begin position="141"/>
        <end position="301"/>
    </location>
</feature>
<sequence length="309" mass="34694">MRDTYQSGVIAEASKDALFLTFNQSHEPDATEVVRKELAGMPALLARFRERYPDAGLHLVVGIGSAYWDRLSPEERPALLRGFPALENGERVAPSTPVDLLFIIRADQHDAVFELGQEIIESLSDAAELVEEVHGFRYQDMRDLTGFVDGTENPQGDDRLEVALVGDEDPEFAGGSYLHLQRYEHDLTAWQRLSVKQQEDAYGRTKVDNIEYPGDQKSPHAHTRRTSLKRPDGSSMEILRHSMPYGDSQRKGLVFISTCRTPEHFGLMLKSMVEGDEDGRADRILEFTRAVTGASFFLPSNAWLVQLGD</sequence>
<evidence type="ECO:0000256" key="4">
    <source>
        <dbReference type="ARBA" id="ARBA00023002"/>
    </source>
</evidence>
<evidence type="ECO:0000256" key="1">
    <source>
        <dbReference type="ARBA" id="ARBA00001970"/>
    </source>
</evidence>
<dbReference type="InterPro" id="IPR048327">
    <property type="entry name" value="Dyp_perox_N"/>
</dbReference>
<dbReference type="RefSeq" id="WP_239041829.1">
    <property type="nucleotide sequence ID" value="NZ_BAAAEY010000002.1"/>
</dbReference>
<dbReference type="GO" id="GO:0004601">
    <property type="term" value="F:peroxidase activity"/>
    <property type="evidence" value="ECO:0007669"/>
    <property type="project" value="UniProtKB-KW"/>
</dbReference>
<keyword evidence="11" id="KW-1185">Reference proteome</keyword>
<dbReference type="EMBL" id="FXWV01000001">
    <property type="protein sequence ID" value="SMR69932.1"/>
    <property type="molecule type" value="Genomic_DNA"/>
</dbReference>
<evidence type="ECO:0000256" key="6">
    <source>
        <dbReference type="ARBA" id="ARBA00025737"/>
    </source>
</evidence>
<evidence type="ECO:0000313" key="10">
    <source>
        <dbReference type="EMBL" id="SMR69932.1"/>
    </source>
</evidence>
<keyword evidence="4" id="KW-0560">Oxidoreductase</keyword>
<feature type="region of interest" description="Disordered" evidence="7">
    <location>
        <begin position="209"/>
        <end position="232"/>
    </location>
</feature>
<evidence type="ECO:0000256" key="2">
    <source>
        <dbReference type="ARBA" id="ARBA00022559"/>
    </source>
</evidence>
<name>A0ABY1RWQ6_9GAMM</name>
<evidence type="ECO:0000259" key="8">
    <source>
        <dbReference type="Pfam" id="PF04261"/>
    </source>
</evidence>
<keyword evidence="5" id="KW-0408">Iron</keyword>
<dbReference type="PANTHER" id="PTHR30521:SF0">
    <property type="entry name" value="DYP-TYPE PEROXIDASE FAMILY PROTEIN"/>
    <property type="match status" value="1"/>
</dbReference>
<evidence type="ECO:0000256" key="7">
    <source>
        <dbReference type="SAM" id="MobiDB-lite"/>
    </source>
</evidence>
<keyword evidence="3" id="KW-0479">Metal-binding</keyword>
<keyword evidence="2 10" id="KW-0575">Peroxidase</keyword>
<feature type="compositionally biased region" description="Basic residues" evidence="7">
    <location>
        <begin position="219"/>
        <end position="228"/>
    </location>
</feature>
<organism evidence="10 11">
    <name type="scientific">Marinobacterium sediminicola</name>
    <dbReference type="NCBI Taxonomy" id="518898"/>
    <lineage>
        <taxon>Bacteria</taxon>
        <taxon>Pseudomonadati</taxon>
        <taxon>Pseudomonadota</taxon>
        <taxon>Gammaproteobacteria</taxon>
        <taxon>Oceanospirillales</taxon>
        <taxon>Oceanospirillaceae</taxon>
        <taxon>Marinobacterium</taxon>
    </lineage>
</organism>
<dbReference type="Pfam" id="PF20628">
    <property type="entry name" value="Dyp_perox_C"/>
    <property type="match status" value="1"/>
</dbReference>
<accession>A0ABY1RWQ6</accession>
<gene>
    <name evidence="10" type="ORF">SAMN04487964_101414</name>
</gene>
<evidence type="ECO:0000259" key="9">
    <source>
        <dbReference type="Pfam" id="PF20628"/>
    </source>
</evidence>
<protein>
    <submittedName>
        <fullName evidence="10">Iron-dependent peroxidase</fullName>
    </submittedName>
</protein>
<evidence type="ECO:0000313" key="11">
    <source>
        <dbReference type="Proteomes" id="UP001159257"/>
    </source>
</evidence>
<feature type="domain" description="Dyp-type peroxidase N-terminal" evidence="8">
    <location>
        <begin position="6"/>
        <end position="137"/>
    </location>
</feature>
<dbReference type="InterPro" id="IPR048328">
    <property type="entry name" value="Dyp_perox_C"/>
</dbReference>
<dbReference type="InterPro" id="IPR006314">
    <property type="entry name" value="Dyp_peroxidase"/>
</dbReference>
<comment type="cofactor">
    <cofactor evidence="1">
        <name>heme b</name>
        <dbReference type="ChEBI" id="CHEBI:60344"/>
    </cofactor>
</comment>
<dbReference type="PANTHER" id="PTHR30521">
    <property type="entry name" value="DEFERROCHELATASE/PEROXIDASE"/>
    <property type="match status" value="1"/>
</dbReference>
<dbReference type="SUPFAM" id="SSF54909">
    <property type="entry name" value="Dimeric alpha+beta barrel"/>
    <property type="match status" value="1"/>
</dbReference>
<dbReference type="Proteomes" id="UP001159257">
    <property type="component" value="Unassembled WGS sequence"/>
</dbReference>
<proteinExistence type="inferred from homology"/>
<dbReference type="NCBIfam" id="TIGR01413">
    <property type="entry name" value="Dyp_perox_fam"/>
    <property type="match status" value="1"/>
</dbReference>
<comment type="similarity">
    <text evidence="6">Belongs to the DyP-type peroxidase family.</text>
</comment>
<dbReference type="Pfam" id="PF04261">
    <property type="entry name" value="Dyp_perox_N"/>
    <property type="match status" value="1"/>
</dbReference>
<dbReference type="InterPro" id="IPR011008">
    <property type="entry name" value="Dimeric_a/b-barrel"/>
</dbReference>
<dbReference type="PROSITE" id="PS51404">
    <property type="entry name" value="DYP_PEROXIDASE"/>
    <property type="match status" value="1"/>
</dbReference>
<evidence type="ECO:0000256" key="3">
    <source>
        <dbReference type="ARBA" id="ARBA00022723"/>
    </source>
</evidence>
<reference evidence="10 11" key="1">
    <citation type="submission" date="2017-05" db="EMBL/GenBank/DDBJ databases">
        <authorList>
            <person name="Varghese N."/>
            <person name="Submissions S."/>
        </authorList>
    </citation>
    <scope>NUCLEOTIDE SEQUENCE [LARGE SCALE GENOMIC DNA]</scope>
    <source>
        <strain evidence="10 11">CGMCC 1.7287</strain>
    </source>
</reference>